<protein>
    <submittedName>
        <fullName evidence="1">Uncharacterized protein</fullName>
    </submittedName>
</protein>
<proteinExistence type="predicted"/>
<dbReference type="RefSeq" id="WP_135435881.1">
    <property type="nucleotide sequence ID" value="NZ_SRLA01000004.1"/>
</dbReference>
<reference evidence="1 2" key="1">
    <citation type="submission" date="2019-04" db="EMBL/GenBank/DDBJ databases">
        <authorList>
            <person name="Feng G."/>
            <person name="Zhang J."/>
            <person name="Zhu H."/>
        </authorList>
    </citation>
    <scope>NUCLEOTIDE SEQUENCE [LARGE SCALE GENOMIC DNA]</scope>
    <source>
        <strain evidence="1 2">92R-1</strain>
    </source>
</reference>
<sequence length="68" mass="7803">MQHLYLLAEMDMLEVQRSCPPNDKTLIFAIRKRYGCVLTSFALDQTAWLQKTAHIMSFRITLTGLSAN</sequence>
<gene>
    <name evidence="1" type="ORF">EU556_19910</name>
</gene>
<dbReference type="AlphaFoldDB" id="A0A4Z0P3N6"/>
<dbReference type="Proteomes" id="UP000298337">
    <property type="component" value="Unassembled WGS sequence"/>
</dbReference>
<name>A0A4Z0P3N6_9BACT</name>
<evidence type="ECO:0000313" key="2">
    <source>
        <dbReference type="Proteomes" id="UP000298337"/>
    </source>
</evidence>
<dbReference type="EMBL" id="SRLA01000004">
    <property type="protein sequence ID" value="TGE05568.1"/>
    <property type="molecule type" value="Genomic_DNA"/>
</dbReference>
<comment type="caution">
    <text evidence="1">The sequence shown here is derived from an EMBL/GenBank/DDBJ whole genome shotgun (WGS) entry which is preliminary data.</text>
</comment>
<keyword evidence="2" id="KW-1185">Reference proteome</keyword>
<organism evidence="1 2">
    <name type="scientific">Hymenobacter fodinae</name>
    <dbReference type="NCBI Taxonomy" id="2510796"/>
    <lineage>
        <taxon>Bacteria</taxon>
        <taxon>Pseudomonadati</taxon>
        <taxon>Bacteroidota</taxon>
        <taxon>Cytophagia</taxon>
        <taxon>Cytophagales</taxon>
        <taxon>Hymenobacteraceae</taxon>
        <taxon>Hymenobacter</taxon>
    </lineage>
</organism>
<evidence type="ECO:0000313" key="1">
    <source>
        <dbReference type="EMBL" id="TGE05568.1"/>
    </source>
</evidence>
<accession>A0A4Z0P3N6</accession>